<dbReference type="AlphaFoldDB" id="A0A6V8LTB3"/>
<reference evidence="14 15" key="1">
    <citation type="submission" date="2020-04" db="EMBL/GenBank/DDBJ databases">
        <authorList>
            <consortium name="Desulfovibrio sp. FSS-1 genome sequencing consortium"/>
            <person name="Shimoshige H."/>
            <person name="Kobayashi H."/>
            <person name="Maekawa T."/>
        </authorList>
    </citation>
    <scope>NUCLEOTIDE SEQUENCE [LARGE SCALE GENOMIC DNA]</scope>
    <source>
        <strain evidence="14 15">SIID29052-01</strain>
    </source>
</reference>
<feature type="transmembrane region" description="Helical" evidence="12">
    <location>
        <begin position="27"/>
        <end position="48"/>
    </location>
</feature>
<dbReference type="CDD" id="cd00310">
    <property type="entry name" value="ATP-synt_Fo_a_6"/>
    <property type="match status" value="1"/>
</dbReference>
<dbReference type="InterPro" id="IPR000568">
    <property type="entry name" value="ATP_synth_F0_asu"/>
</dbReference>
<dbReference type="PANTHER" id="PTHR42823:SF3">
    <property type="entry name" value="ATP SYNTHASE SUBUNIT A, CHLOROPLASTIC"/>
    <property type="match status" value="1"/>
</dbReference>
<dbReference type="RefSeq" id="WP_173081362.1">
    <property type="nucleotide sequence ID" value="NZ_BLTE01000002.1"/>
</dbReference>
<evidence type="ECO:0000256" key="6">
    <source>
        <dbReference type="ARBA" id="ARBA00022692"/>
    </source>
</evidence>
<name>A0A6V8LTB3_9BACT</name>
<dbReference type="InterPro" id="IPR035908">
    <property type="entry name" value="F0_ATP_A_sf"/>
</dbReference>
<dbReference type="GO" id="GO:0005886">
    <property type="term" value="C:plasma membrane"/>
    <property type="evidence" value="ECO:0007669"/>
    <property type="project" value="UniProtKB-SubCell"/>
</dbReference>
<dbReference type="GO" id="GO:0042777">
    <property type="term" value="P:proton motive force-driven plasma membrane ATP synthesis"/>
    <property type="evidence" value="ECO:0007669"/>
    <property type="project" value="TreeGrafter"/>
</dbReference>
<keyword evidence="5 12" id="KW-0138">CF(0)</keyword>
<dbReference type="Gene3D" id="1.20.120.220">
    <property type="entry name" value="ATP synthase, F0 complex, subunit A"/>
    <property type="match status" value="1"/>
</dbReference>
<organism evidence="14 15">
    <name type="scientific">Fundidesulfovibrio magnetotacticus</name>
    <dbReference type="NCBI Taxonomy" id="2730080"/>
    <lineage>
        <taxon>Bacteria</taxon>
        <taxon>Pseudomonadati</taxon>
        <taxon>Thermodesulfobacteriota</taxon>
        <taxon>Desulfovibrionia</taxon>
        <taxon>Desulfovibrionales</taxon>
        <taxon>Desulfovibrionaceae</taxon>
        <taxon>Fundidesulfovibrio</taxon>
    </lineage>
</organism>
<evidence type="ECO:0000313" key="14">
    <source>
        <dbReference type="EMBL" id="GFK92877.1"/>
    </source>
</evidence>
<keyword evidence="11 12" id="KW-0066">ATP synthesis</keyword>
<evidence type="ECO:0000256" key="10">
    <source>
        <dbReference type="ARBA" id="ARBA00023136"/>
    </source>
</evidence>
<gene>
    <name evidence="12 14" type="primary">atpB</name>
    <name evidence="14" type="ORF">NNJEOMEG_00705</name>
</gene>
<evidence type="ECO:0000256" key="1">
    <source>
        <dbReference type="ARBA" id="ARBA00004141"/>
    </source>
</evidence>
<evidence type="ECO:0000256" key="5">
    <source>
        <dbReference type="ARBA" id="ARBA00022547"/>
    </source>
</evidence>
<keyword evidence="3 12" id="KW-0813">Transport</keyword>
<proteinExistence type="inferred from homology"/>
<dbReference type="SUPFAM" id="SSF81336">
    <property type="entry name" value="F1F0 ATP synthase subunit A"/>
    <property type="match status" value="1"/>
</dbReference>
<feature type="transmembrane region" description="Helical" evidence="12">
    <location>
        <begin position="140"/>
        <end position="159"/>
    </location>
</feature>
<dbReference type="GO" id="GO:0045259">
    <property type="term" value="C:proton-transporting ATP synthase complex"/>
    <property type="evidence" value="ECO:0007669"/>
    <property type="project" value="UniProtKB-KW"/>
</dbReference>
<dbReference type="HAMAP" id="MF_01393">
    <property type="entry name" value="ATP_synth_a_bact"/>
    <property type="match status" value="1"/>
</dbReference>
<dbReference type="Proteomes" id="UP000494245">
    <property type="component" value="Unassembled WGS sequence"/>
</dbReference>
<dbReference type="GO" id="GO:0046933">
    <property type="term" value="F:proton-transporting ATP synthase activity, rotational mechanism"/>
    <property type="evidence" value="ECO:0007669"/>
    <property type="project" value="UniProtKB-UniRule"/>
</dbReference>
<evidence type="ECO:0000256" key="9">
    <source>
        <dbReference type="ARBA" id="ARBA00023065"/>
    </source>
</evidence>
<evidence type="ECO:0000256" key="2">
    <source>
        <dbReference type="ARBA" id="ARBA00006810"/>
    </source>
</evidence>
<feature type="transmembrane region" description="Helical" evidence="12">
    <location>
        <begin position="206"/>
        <end position="224"/>
    </location>
</feature>
<evidence type="ECO:0000256" key="13">
    <source>
        <dbReference type="RuleBase" id="RU000483"/>
    </source>
</evidence>
<dbReference type="PANTHER" id="PTHR42823">
    <property type="entry name" value="ATP SYNTHASE SUBUNIT A, CHLOROPLASTIC"/>
    <property type="match status" value="1"/>
</dbReference>
<keyword evidence="6 12" id="KW-0812">Transmembrane</keyword>
<protein>
    <recommendedName>
        <fullName evidence="12 13">ATP synthase subunit a</fullName>
    </recommendedName>
    <alternativeName>
        <fullName evidence="12">ATP synthase F0 sector subunit a</fullName>
    </alternativeName>
    <alternativeName>
        <fullName evidence="12">F-ATPase subunit 6</fullName>
    </alternativeName>
</protein>
<evidence type="ECO:0000256" key="8">
    <source>
        <dbReference type="ARBA" id="ARBA00022989"/>
    </source>
</evidence>
<keyword evidence="10 12" id="KW-0472">Membrane</keyword>
<feature type="transmembrane region" description="Helical" evidence="12">
    <location>
        <begin position="84"/>
        <end position="104"/>
    </location>
</feature>
<keyword evidence="8 12" id="KW-1133">Transmembrane helix</keyword>
<feature type="transmembrane region" description="Helical" evidence="12">
    <location>
        <begin position="180"/>
        <end position="200"/>
    </location>
</feature>
<evidence type="ECO:0000256" key="11">
    <source>
        <dbReference type="ARBA" id="ARBA00023310"/>
    </source>
</evidence>
<comment type="similarity">
    <text evidence="2 12 13">Belongs to the ATPase A chain family.</text>
</comment>
<dbReference type="EMBL" id="BLTE01000002">
    <property type="protein sequence ID" value="GFK92877.1"/>
    <property type="molecule type" value="Genomic_DNA"/>
</dbReference>
<dbReference type="PROSITE" id="PS00449">
    <property type="entry name" value="ATPASE_A"/>
    <property type="match status" value="1"/>
</dbReference>
<accession>A0A6V8LTB3</accession>
<dbReference type="InterPro" id="IPR045082">
    <property type="entry name" value="ATP_syn_F0_a_bact/chloroplast"/>
</dbReference>
<feature type="transmembrane region" description="Helical" evidence="12">
    <location>
        <begin position="111"/>
        <end position="128"/>
    </location>
</feature>
<evidence type="ECO:0000256" key="3">
    <source>
        <dbReference type="ARBA" id="ARBA00022448"/>
    </source>
</evidence>
<dbReference type="PRINTS" id="PR00123">
    <property type="entry name" value="ATPASEA"/>
</dbReference>
<evidence type="ECO:0000256" key="12">
    <source>
        <dbReference type="HAMAP-Rule" id="MF_01393"/>
    </source>
</evidence>
<keyword evidence="9 12" id="KW-0406">Ion transport</keyword>
<dbReference type="InterPro" id="IPR023011">
    <property type="entry name" value="ATP_synth_F0_asu_AS"/>
</dbReference>
<comment type="function">
    <text evidence="12 13">Key component of the proton channel; it plays a direct role in the translocation of protons across the membrane.</text>
</comment>
<evidence type="ECO:0000313" key="15">
    <source>
        <dbReference type="Proteomes" id="UP000494245"/>
    </source>
</evidence>
<reference evidence="14 15" key="2">
    <citation type="submission" date="2020-05" db="EMBL/GenBank/DDBJ databases">
        <title>Draft genome sequence of Desulfovibrio sp. strainFSS-1.</title>
        <authorList>
            <person name="Shimoshige H."/>
            <person name="Kobayashi H."/>
            <person name="Maekawa T."/>
        </authorList>
    </citation>
    <scope>NUCLEOTIDE SEQUENCE [LARGE SCALE GENOMIC DNA]</scope>
    <source>
        <strain evidence="14 15">SIID29052-01</strain>
    </source>
</reference>
<keyword evidence="4 12" id="KW-1003">Cell membrane</keyword>
<keyword evidence="7 12" id="KW-0375">Hydrogen ion transport</keyword>
<comment type="caution">
    <text evidence="14">The sequence shown here is derived from an EMBL/GenBank/DDBJ whole genome shotgun (WGS) entry which is preliminary data.</text>
</comment>
<dbReference type="NCBIfam" id="TIGR01131">
    <property type="entry name" value="ATP_synt_6_or_A"/>
    <property type="match status" value="1"/>
</dbReference>
<comment type="subcellular location">
    <subcellularLocation>
        <location evidence="12 13">Cell membrane</location>
        <topology evidence="12 13">Multi-pass membrane protein</topology>
    </subcellularLocation>
    <subcellularLocation>
        <location evidence="1">Membrane</location>
        <topology evidence="1">Multi-pass membrane protein</topology>
    </subcellularLocation>
</comment>
<evidence type="ECO:0000256" key="4">
    <source>
        <dbReference type="ARBA" id="ARBA00022475"/>
    </source>
</evidence>
<evidence type="ECO:0000256" key="7">
    <source>
        <dbReference type="ARBA" id="ARBA00022781"/>
    </source>
</evidence>
<dbReference type="Pfam" id="PF00119">
    <property type="entry name" value="ATP-synt_A"/>
    <property type="match status" value="1"/>
</dbReference>
<sequence>MAGGLDHPVLFLEMAAKGAGMHIPNEVLFSWLAIVVLLTLGLMTTSGLKMVPGGLQNFFEFVIGGLENFIVETMGEDGRKVTPILVAIFLYILTCNFMGLIPGFDSATNSVNHNAAMALFVFIYYNYWGIRNWGPGYIKHFMGPMPALAPMMIILEFMSHLARPLSLTLRLFGNIRGEELVLILLFMLAPIVSTFPLYFLFMLADFIQAFVFFMLTLVYLKGAFEHAH</sequence>
<keyword evidence="15" id="KW-1185">Reference proteome</keyword>